<dbReference type="Proteomes" id="UP000274429">
    <property type="component" value="Unassembled WGS sequence"/>
</dbReference>
<protein>
    <submittedName>
        <fullName evidence="4">Ig-like domain-containing protein</fullName>
    </submittedName>
</protein>
<feature type="compositionally biased region" description="Low complexity" evidence="1">
    <location>
        <begin position="67"/>
        <end position="78"/>
    </location>
</feature>
<gene>
    <name evidence="2" type="ORF">TTAC_LOCUS3330</name>
</gene>
<name>A0A0R3WRF5_HYDTA</name>
<evidence type="ECO:0000313" key="4">
    <source>
        <dbReference type="WBParaSite" id="TTAC_0000334501-mRNA-1"/>
    </source>
</evidence>
<accession>A0A0R3WRF5</accession>
<keyword evidence="3" id="KW-1185">Reference proteome</keyword>
<sequence length="135" mass="14394">MLGSCGIKNCEDVLDGGALTVCAERTEIAKGPMGGHRPPLELAMDVQTVMESSSGTPPSMVDAKKASPVSPSSHSWPSVSSEISKSSICVQNPTLALDESEERLNSGQMEIFTDSIQPNTDGIYFCHLCEYTGKR</sequence>
<feature type="region of interest" description="Disordered" evidence="1">
    <location>
        <begin position="51"/>
        <end position="78"/>
    </location>
</feature>
<dbReference type="STRING" id="6205.A0A0R3WRF5"/>
<dbReference type="EMBL" id="UYWX01002257">
    <property type="protein sequence ID" value="VDM22408.1"/>
    <property type="molecule type" value="Genomic_DNA"/>
</dbReference>
<reference evidence="2 3" key="2">
    <citation type="submission" date="2018-11" db="EMBL/GenBank/DDBJ databases">
        <authorList>
            <consortium name="Pathogen Informatics"/>
        </authorList>
    </citation>
    <scope>NUCLEOTIDE SEQUENCE [LARGE SCALE GENOMIC DNA]</scope>
</reference>
<dbReference type="WBParaSite" id="TTAC_0000334501-mRNA-1">
    <property type="protein sequence ID" value="TTAC_0000334501-mRNA-1"/>
    <property type="gene ID" value="TTAC_0000334501"/>
</dbReference>
<proteinExistence type="predicted"/>
<organism evidence="4">
    <name type="scientific">Hydatigena taeniaeformis</name>
    <name type="common">Feline tapeworm</name>
    <name type="synonym">Taenia taeniaeformis</name>
    <dbReference type="NCBI Taxonomy" id="6205"/>
    <lineage>
        <taxon>Eukaryota</taxon>
        <taxon>Metazoa</taxon>
        <taxon>Spiralia</taxon>
        <taxon>Lophotrochozoa</taxon>
        <taxon>Platyhelminthes</taxon>
        <taxon>Cestoda</taxon>
        <taxon>Eucestoda</taxon>
        <taxon>Cyclophyllidea</taxon>
        <taxon>Taeniidae</taxon>
        <taxon>Hydatigera</taxon>
    </lineage>
</organism>
<reference evidence="4" key="1">
    <citation type="submission" date="2017-02" db="UniProtKB">
        <authorList>
            <consortium name="WormBaseParasite"/>
        </authorList>
    </citation>
    <scope>IDENTIFICATION</scope>
</reference>
<evidence type="ECO:0000313" key="3">
    <source>
        <dbReference type="Proteomes" id="UP000274429"/>
    </source>
</evidence>
<evidence type="ECO:0000313" key="2">
    <source>
        <dbReference type="EMBL" id="VDM22408.1"/>
    </source>
</evidence>
<dbReference type="OrthoDB" id="10667528at2759"/>
<evidence type="ECO:0000256" key="1">
    <source>
        <dbReference type="SAM" id="MobiDB-lite"/>
    </source>
</evidence>
<dbReference type="AlphaFoldDB" id="A0A0R3WRF5"/>